<accession>A0ABQ7JRA6</accession>
<evidence type="ECO:0000313" key="1">
    <source>
        <dbReference type="EMBL" id="KAG0283669.1"/>
    </source>
</evidence>
<reference evidence="1 2" key="1">
    <citation type="journal article" date="2020" name="Fungal Divers.">
        <title>Resolving the Mortierellaceae phylogeny through synthesis of multi-gene phylogenetics and phylogenomics.</title>
        <authorList>
            <person name="Vandepol N."/>
            <person name="Liber J."/>
            <person name="Desiro A."/>
            <person name="Na H."/>
            <person name="Kennedy M."/>
            <person name="Barry K."/>
            <person name="Grigoriev I.V."/>
            <person name="Miller A.N."/>
            <person name="O'Donnell K."/>
            <person name="Stajich J.E."/>
            <person name="Bonito G."/>
        </authorList>
    </citation>
    <scope>NUCLEOTIDE SEQUENCE [LARGE SCALE GENOMIC DNA]</scope>
    <source>
        <strain evidence="1 2">AD045</strain>
    </source>
</reference>
<gene>
    <name evidence="1" type="ORF">BGZ96_011948</name>
</gene>
<dbReference type="InterPro" id="IPR036047">
    <property type="entry name" value="F-box-like_dom_sf"/>
</dbReference>
<dbReference type="InterPro" id="IPR032675">
    <property type="entry name" value="LRR_dom_sf"/>
</dbReference>
<name>A0ABQ7JRA6_9FUNG</name>
<organism evidence="1 2">
    <name type="scientific">Linnemannia gamsii</name>
    <dbReference type="NCBI Taxonomy" id="64522"/>
    <lineage>
        <taxon>Eukaryota</taxon>
        <taxon>Fungi</taxon>
        <taxon>Fungi incertae sedis</taxon>
        <taxon>Mucoromycota</taxon>
        <taxon>Mortierellomycotina</taxon>
        <taxon>Mortierellomycetes</taxon>
        <taxon>Mortierellales</taxon>
        <taxon>Mortierellaceae</taxon>
        <taxon>Linnemannia</taxon>
    </lineage>
</organism>
<proteinExistence type="predicted"/>
<sequence>MRPIKHTLLKLRNTTPTIFATPAAAEAPPKTFPIHFPELVELILSFLSGYHLRFTAGRVCRQWNAVAMDLLEREVGWTLVRTDGKEDGGEWAHQPERPNCVRQFTRGRTWRVHTQNDEIKSPMEPYQDFRSESWNALVGTLKEILENPNAQHRRVDLHLACLLSLQKNLLPLLSIVGPSLERLVVDQVLHRPIALESVLALCPGLLHLSLAYPWPCLITDIDSAPFDSEEPPLSSSFPQGSTTRVLRSLVLRGILVLKKALLRVICSCPDLRELRLSCFETIPVFSEKLTVLPNNPLRFIEAIAESCPHLQSLQFSKAFEMEPRNRRYGIEYHNRIAPLFPMAEEWTFEVNDLFKMQPYYSLKFLGSEYANMTSLVIESPRLDSQLPVKWLNTFLISPDSSAHKLLHLRVTGLAFSIWWWDLELRQGHTKAIAKKKAIQNEFFCADIWRCRSLKTLHVRLEDKDEMDFQRTSMRIMCGYVSKVFPELEDLVLEKGLVRFDEDAGLCLLTRLGRLKRLAVVGLLSGNIGDAWVDWLAKDWAWTSRAKKQIQNEWRLARSRQAEDTVARVPFRTGEELKPGESMREYVIDGIDMRYVGQVRDIVEVVKERLADGGMCWPQMEYIRLKSGNGERRRSESTARVENTVRELRPEIEFELID</sequence>
<dbReference type="EMBL" id="JAAAIM010000871">
    <property type="protein sequence ID" value="KAG0283669.1"/>
    <property type="molecule type" value="Genomic_DNA"/>
</dbReference>
<dbReference type="CDD" id="cd09917">
    <property type="entry name" value="F-box_SF"/>
    <property type="match status" value="1"/>
</dbReference>
<evidence type="ECO:0000313" key="2">
    <source>
        <dbReference type="Proteomes" id="UP001194696"/>
    </source>
</evidence>
<dbReference type="Gene3D" id="3.80.10.10">
    <property type="entry name" value="Ribonuclease Inhibitor"/>
    <property type="match status" value="1"/>
</dbReference>
<dbReference type="SUPFAM" id="SSF52047">
    <property type="entry name" value="RNI-like"/>
    <property type="match status" value="1"/>
</dbReference>
<evidence type="ECO:0008006" key="3">
    <source>
        <dbReference type="Google" id="ProtNLM"/>
    </source>
</evidence>
<dbReference type="Proteomes" id="UP001194696">
    <property type="component" value="Unassembled WGS sequence"/>
</dbReference>
<dbReference type="SUPFAM" id="SSF81383">
    <property type="entry name" value="F-box domain"/>
    <property type="match status" value="1"/>
</dbReference>
<keyword evidence="2" id="KW-1185">Reference proteome</keyword>
<comment type="caution">
    <text evidence="1">The sequence shown here is derived from an EMBL/GenBank/DDBJ whole genome shotgun (WGS) entry which is preliminary data.</text>
</comment>
<protein>
    <recommendedName>
        <fullName evidence="3">F-box domain-containing protein</fullName>
    </recommendedName>
</protein>